<evidence type="ECO:0000313" key="1">
    <source>
        <dbReference type="EMBL" id="JAB86227.1"/>
    </source>
</evidence>
<proteinExistence type="evidence at transcript level"/>
<reference evidence="1" key="1">
    <citation type="submission" date="2013-07" db="EMBL/GenBank/DDBJ databases">
        <authorList>
            <person name="Geib S."/>
        </authorList>
    </citation>
    <scope>NUCLEOTIDE SEQUENCE</scope>
</reference>
<dbReference type="EMBL" id="GAMC01020328">
    <property type="protein sequence ID" value="JAB86227.1"/>
    <property type="molecule type" value="mRNA"/>
</dbReference>
<dbReference type="OrthoDB" id="8063321at2759"/>
<accession>W8AK89</accession>
<name>W8AK89_CERCA</name>
<reference evidence="1" key="2">
    <citation type="journal article" date="2014" name="BMC Genomics">
        <title>A genomic perspective to assessing quality of mass-reared SIT flies used in Mediterranean fruit fly (Ceratitis capitata) eradication in California.</title>
        <authorList>
            <person name="Calla B."/>
            <person name="Hall B."/>
            <person name="Hou S."/>
            <person name="Geib S.M."/>
        </authorList>
    </citation>
    <scope>NUCLEOTIDE SEQUENCE</scope>
</reference>
<organism evidence="1">
    <name type="scientific">Ceratitis capitata</name>
    <name type="common">Mediterranean fruit fly</name>
    <name type="synonym">Tephritis capitata</name>
    <dbReference type="NCBI Taxonomy" id="7213"/>
    <lineage>
        <taxon>Eukaryota</taxon>
        <taxon>Metazoa</taxon>
        <taxon>Ecdysozoa</taxon>
        <taxon>Arthropoda</taxon>
        <taxon>Hexapoda</taxon>
        <taxon>Insecta</taxon>
        <taxon>Pterygota</taxon>
        <taxon>Neoptera</taxon>
        <taxon>Endopterygota</taxon>
        <taxon>Diptera</taxon>
        <taxon>Brachycera</taxon>
        <taxon>Muscomorpha</taxon>
        <taxon>Tephritoidea</taxon>
        <taxon>Tephritidae</taxon>
        <taxon>Ceratitis</taxon>
        <taxon>Ceratitis</taxon>
    </lineage>
</organism>
<sequence length="200" mass="23139">MQYSKSIKYICKYVHKGSDMAVFRVENTNVNAPPVNKNDEITLYQIGRYISSNEAAWRIFGFPIHERDPAVVQLAIHLENGQRVFFTNETAIDRAINPPKTTLTAFFELCNRADDFGAFARLLLYSQVPRYFTWTQTKTWMPRKQGSPVAACLNLFKSNALGDYLQSIQDTLSAFIFDCCWLMLLAHYHFKIYVIEWATI</sequence>
<dbReference type="AlphaFoldDB" id="W8AK89"/>
<protein>
    <submittedName>
        <fullName evidence="1">Uncharacterized protein</fullName>
    </submittedName>
</protein>